<dbReference type="Gene3D" id="1.10.10.2910">
    <property type="match status" value="1"/>
</dbReference>
<dbReference type="InterPro" id="IPR052345">
    <property type="entry name" value="Rad_response_metalloprotease"/>
</dbReference>
<gene>
    <name evidence="2" type="ORF">ACFQSB_07760</name>
</gene>
<dbReference type="PANTHER" id="PTHR43236">
    <property type="entry name" value="ANTITOXIN HIGA1"/>
    <property type="match status" value="1"/>
</dbReference>
<dbReference type="EMBL" id="JBHTCG010000004">
    <property type="protein sequence ID" value="MFC7382099.1"/>
    <property type="molecule type" value="Genomic_DNA"/>
</dbReference>
<protein>
    <submittedName>
        <fullName evidence="2">ImmA/IrrE family metallo-endopeptidase</fullName>
    </submittedName>
</protein>
<name>A0ABW2NZ40_9ACTN</name>
<proteinExistence type="predicted"/>
<dbReference type="Pfam" id="PF06114">
    <property type="entry name" value="Peptidase_M78"/>
    <property type="match status" value="1"/>
</dbReference>
<dbReference type="Proteomes" id="UP001596496">
    <property type="component" value="Unassembled WGS sequence"/>
</dbReference>
<keyword evidence="3" id="KW-1185">Reference proteome</keyword>
<organism evidence="2 3">
    <name type="scientific">Sphaerisporangium rhizosphaerae</name>
    <dbReference type="NCBI Taxonomy" id="2269375"/>
    <lineage>
        <taxon>Bacteria</taxon>
        <taxon>Bacillati</taxon>
        <taxon>Actinomycetota</taxon>
        <taxon>Actinomycetes</taxon>
        <taxon>Streptosporangiales</taxon>
        <taxon>Streptosporangiaceae</taxon>
        <taxon>Sphaerisporangium</taxon>
    </lineage>
</organism>
<comment type="caution">
    <text evidence="2">The sequence shown here is derived from an EMBL/GenBank/DDBJ whole genome shotgun (WGS) entry which is preliminary data.</text>
</comment>
<sequence>MTISWERFEGSTDGFAARLAFMSDPDEGSAATTEESASWGALQIWADGHNLSAHVSQGEPLQSTHWYLLPVLEWIAEHWNPLFHEERLPNRNVEGAAATALIVTRNAPALADESDILTWEEDWYEWHARHALRAARAGGLFPNVVIRRFRDSIEVSWDDEPLAGSPRGFRHSASHGVVYLPPAKVARPLYELLRSATDHLLNLHPESTRLTELRGQIDKLRLPDQHHVRLDWLAGLRRPPTLGSRLVSGTPADDMQIRWNEIVATLQETGDSEQVTEVLAVEESPLVISGSCHAALLFSSVAPTITSEDVRTLASVLVERYSRDVDTTELEDLSFEILPDPAIPDWEQGYELAEWVHERIDLTSSGGSVDIEGLLQRLNVTVISRRLRDRDIRACSIVGPHHQPTVVHNESSLSFNHGRARRFSMAHELCHLLFDRSQGQKLAIASGPWAPRSVERRANAFAAMFLMPTVLVQEIIAEQPESVEEPAVVAAIASRLQVGRHATIEHLYNLTLMSEVTRDELLARAQNSNSAL</sequence>
<reference evidence="3" key="1">
    <citation type="journal article" date="2019" name="Int. J. Syst. Evol. Microbiol.">
        <title>The Global Catalogue of Microorganisms (GCM) 10K type strain sequencing project: providing services to taxonomists for standard genome sequencing and annotation.</title>
        <authorList>
            <consortium name="The Broad Institute Genomics Platform"/>
            <consortium name="The Broad Institute Genome Sequencing Center for Infectious Disease"/>
            <person name="Wu L."/>
            <person name="Ma J."/>
        </authorList>
    </citation>
    <scope>NUCLEOTIDE SEQUENCE [LARGE SCALE GENOMIC DNA]</scope>
    <source>
        <strain evidence="3">CECT 7649</strain>
    </source>
</reference>
<evidence type="ECO:0000259" key="1">
    <source>
        <dbReference type="Pfam" id="PF06114"/>
    </source>
</evidence>
<dbReference type="PANTHER" id="PTHR43236:SF1">
    <property type="entry name" value="BLL7220 PROTEIN"/>
    <property type="match status" value="1"/>
</dbReference>
<dbReference type="InterPro" id="IPR010359">
    <property type="entry name" value="IrrE_HExxH"/>
</dbReference>
<dbReference type="RefSeq" id="WP_380825227.1">
    <property type="nucleotide sequence ID" value="NZ_JBHTCG010000004.1"/>
</dbReference>
<evidence type="ECO:0000313" key="3">
    <source>
        <dbReference type="Proteomes" id="UP001596496"/>
    </source>
</evidence>
<feature type="domain" description="IrrE N-terminal-like" evidence="1">
    <location>
        <begin position="419"/>
        <end position="503"/>
    </location>
</feature>
<accession>A0ABW2NZ40</accession>
<evidence type="ECO:0000313" key="2">
    <source>
        <dbReference type="EMBL" id="MFC7382099.1"/>
    </source>
</evidence>